<organism evidence="5 6">
    <name type="scientific">Alloalcanivorax profundimaris</name>
    <dbReference type="NCBI Taxonomy" id="2735259"/>
    <lineage>
        <taxon>Bacteria</taxon>
        <taxon>Pseudomonadati</taxon>
        <taxon>Pseudomonadota</taxon>
        <taxon>Gammaproteobacteria</taxon>
        <taxon>Oceanospirillales</taxon>
        <taxon>Alcanivoracaceae</taxon>
        <taxon>Alloalcanivorax</taxon>
    </lineage>
</organism>
<evidence type="ECO:0000313" key="5">
    <source>
        <dbReference type="EMBL" id="MBF5054714.1"/>
    </source>
</evidence>
<dbReference type="Gene3D" id="3.40.430.10">
    <property type="entry name" value="Dihydrofolate Reductase, subunit A"/>
    <property type="match status" value="1"/>
</dbReference>
<protein>
    <submittedName>
        <fullName evidence="5">(S)-2-hydroxy-fatty-acid dehydrogenase</fullName>
    </submittedName>
</protein>
<dbReference type="InterPro" id="IPR050765">
    <property type="entry name" value="Riboflavin_Biosynth_HTPR"/>
</dbReference>
<dbReference type="InterPro" id="IPR002734">
    <property type="entry name" value="RibDG_C"/>
</dbReference>
<keyword evidence="6" id="KW-1185">Reference proteome</keyword>
<evidence type="ECO:0000259" key="4">
    <source>
        <dbReference type="Pfam" id="PF01872"/>
    </source>
</evidence>
<proteinExistence type="predicted"/>
<keyword evidence="3" id="KW-0560">Oxidoreductase</keyword>
<reference evidence="5 6" key="1">
    <citation type="submission" date="2012-09" db="EMBL/GenBank/DDBJ databases">
        <title>Genome Sequence of alkane-degrading Bacterium Alcanivorax sp. 521-1.</title>
        <authorList>
            <person name="Lai Q."/>
            <person name="Shao Z."/>
        </authorList>
    </citation>
    <scope>NUCLEOTIDE SEQUENCE [LARGE SCALE GENOMIC DNA]</scope>
    <source>
        <strain evidence="5 6">521-1</strain>
    </source>
</reference>
<evidence type="ECO:0000256" key="3">
    <source>
        <dbReference type="ARBA" id="ARBA00023002"/>
    </source>
</evidence>
<comment type="pathway">
    <text evidence="1">Cofactor biosynthesis; riboflavin biosynthesis.</text>
</comment>
<sequence>MILDPTLRTPPDSPVVSAAGPCLIAHGETAPAEPRAALERAGAELLVLPLAARPEGAPEAPRPEERRGLDLTALLAELGRRECNEVLVECGATLAGAFVRDGLFDELIVYMAPTLLGRDARALLDLPLNRMADQVRLRWADVRHLGDDLRLTLAPA</sequence>
<dbReference type="EMBL" id="ARXX01000001">
    <property type="protein sequence ID" value="MBF5054714.1"/>
    <property type="molecule type" value="Genomic_DNA"/>
</dbReference>
<dbReference type="Proteomes" id="UP000662703">
    <property type="component" value="Unassembled WGS sequence"/>
</dbReference>
<dbReference type="Pfam" id="PF01872">
    <property type="entry name" value="RibD_C"/>
    <property type="match status" value="1"/>
</dbReference>
<gene>
    <name evidence="5" type="ORF">Y5W_00008</name>
</gene>
<name>A0ABS0AL91_9GAMM</name>
<dbReference type="PANTHER" id="PTHR38011:SF7">
    <property type="entry name" value="2,5-DIAMINO-6-RIBOSYLAMINO-4(3H)-PYRIMIDINONE 5'-PHOSPHATE REDUCTASE"/>
    <property type="match status" value="1"/>
</dbReference>
<dbReference type="PANTHER" id="PTHR38011">
    <property type="entry name" value="DIHYDROFOLATE REDUCTASE FAMILY PROTEIN (AFU_ORTHOLOGUE AFUA_8G06820)"/>
    <property type="match status" value="1"/>
</dbReference>
<evidence type="ECO:0000313" key="6">
    <source>
        <dbReference type="Proteomes" id="UP000662703"/>
    </source>
</evidence>
<feature type="domain" description="Bacterial bifunctional deaminase-reductase C-terminal" evidence="4">
    <location>
        <begin position="2"/>
        <end position="149"/>
    </location>
</feature>
<evidence type="ECO:0000256" key="1">
    <source>
        <dbReference type="ARBA" id="ARBA00005104"/>
    </source>
</evidence>
<dbReference type="SUPFAM" id="SSF53597">
    <property type="entry name" value="Dihydrofolate reductase-like"/>
    <property type="match status" value="1"/>
</dbReference>
<comment type="caution">
    <text evidence="5">The sequence shown here is derived from an EMBL/GenBank/DDBJ whole genome shotgun (WGS) entry which is preliminary data.</text>
</comment>
<evidence type="ECO:0000256" key="2">
    <source>
        <dbReference type="ARBA" id="ARBA00022857"/>
    </source>
</evidence>
<dbReference type="InterPro" id="IPR024072">
    <property type="entry name" value="DHFR-like_dom_sf"/>
</dbReference>
<accession>A0ABS0AL91</accession>
<keyword evidence="2" id="KW-0521">NADP</keyword>